<gene>
    <name evidence="1" type="ORF">FB559_2760</name>
</gene>
<dbReference type="EMBL" id="VFOZ01000001">
    <property type="protein sequence ID" value="TQL97184.1"/>
    <property type="molecule type" value="Genomic_DNA"/>
</dbReference>
<dbReference type="Pfam" id="PF17784">
    <property type="entry name" value="Sulfotransfer_4"/>
    <property type="match status" value="1"/>
</dbReference>
<dbReference type="PANTHER" id="PTHR36978">
    <property type="entry name" value="P-LOOP CONTAINING NUCLEOTIDE TRIPHOSPHATE HYDROLASE"/>
    <property type="match status" value="1"/>
</dbReference>
<sequence>MDVIGVGFGRTGTLSLKSALERVGFGPCHHMVELIGDTEQILLWKRVADGETPDWDAVYRGYRSTADWPGVRFWRQITDHFSQAKVVLTVRDPRRWYDSAAQSIHLAACGPPPADPVVARMREVVRGVLWDGEFGGRFDDMDHAIKVFNEHNEAVRREISLDRLLVFEVGQGWGPLCAFLGVPVPDEPFPHANDRQEFARRVRSRSRERDHDWR</sequence>
<proteinExistence type="predicted"/>
<reference evidence="1 2" key="1">
    <citation type="submission" date="2019-06" db="EMBL/GenBank/DDBJ databases">
        <title>Sequencing the genomes of 1000 actinobacteria strains.</title>
        <authorList>
            <person name="Klenk H.-P."/>
        </authorList>
    </citation>
    <scope>NUCLEOTIDE SEQUENCE [LARGE SCALE GENOMIC DNA]</scope>
    <source>
        <strain evidence="1 2">DSM 102200</strain>
    </source>
</reference>
<dbReference type="Gene3D" id="3.40.50.300">
    <property type="entry name" value="P-loop containing nucleotide triphosphate hydrolases"/>
    <property type="match status" value="1"/>
</dbReference>
<evidence type="ECO:0008006" key="3">
    <source>
        <dbReference type="Google" id="ProtNLM"/>
    </source>
</evidence>
<protein>
    <recommendedName>
        <fullName evidence="3">Sulfotransferase family protein</fullName>
    </recommendedName>
</protein>
<dbReference type="SUPFAM" id="SSF52540">
    <property type="entry name" value="P-loop containing nucleoside triphosphate hydrolases"/>
    <property type="match status" value="1"/>
</dbReference>
<evidence type="ECO:0000313" key="2">
    <source>
        <dbReference type="Proteomes" id="UP000316096"/>
    </source>
</evidence>
<accession>A0A543CJA6</accession>
<dbReference type="InterPro" id="IPR040632">
    <property type="entry name" value="Sulfotransfer_4"/>
</dbReference>
<dbReference type="PANTHER" id="PTHR36978:SF4">
    <property type="entry name" value="P-LOOP CONTAINING NUCLEOSIDE TRIPHOSPHATE HYDROLASE PROTEIN"/>
    <property type="match status" value="1"/>
</dbReference>
<comment type="caution">
    <text evidence="1">The sequence shown here is derived from an EMBL/GenBank/DDBJ whole genome shotgun (WGS) entry which is preliminary data.</text>
</comment>
<name>A0A543CJA6_9ACTN</name>
<dbReference type="AlphaFoldDB" id="A0A543CJA6"/>
<dbReference type="InterPro" id="IPR027417">
    <property type="entry name" value="P-loop_NTPase"/>
</dbReference>
<dbReference type="Proteomes" id="UP000316096">
    <property type="component" value="Unassembled WGS sequence"/>
</dbReference>
<organism evidence="1 2">
    <name type="scientific">Actinoallomurus bryophytorum</name>
    <dbReference type="NCBI Taxonomy" id="1490222"/>
    <lineage>
        <taxon>Bacteria</taxon>
        <taxon>Bacillati</taxon>
        <taxon>Actinomycetota</taxon>
        <taxon>Actinomycetes</taxon>
        <taxon>Streptosporangiales</taxon>
        <taxon>Thermomonosporaceae</taxon>
        <taxon>Actinoallomurus</taxon>
    </lineage>
</organism>
<evidence type="ECO:0000313" key="1">
    <source>
        <dbReference type="EMBL" id="TQL97184.1"/>
    </source>
</evidence>
<keyword evidence="2" id="KW-1185">Reference proteome</keyword>